<gene>
    <name evidence="1" type="ORF">S03H2_09716</name>
</gene>
<name>X1F0C7_9ZZZZ</name>
<dbReference type="AlphaFoldDB" id="X1F0C7"/>
<comment type="caution">
    <text evidence="1">The sequence shown here is derived from an EMBL/GenBank/DDBJ whole genome shotgun (WGS) entry which is preliminary data.</text>
</comment>
<evidence type="ECO:0000313" key="1">
    <source>
        <dbReference type="EMBL" id="GAH26015.1"/>
    </source>
</evidence>
<organism evidence="1">
    <name type="scientific">marine sediment metagenome</name>
    <dbReference type="NCBI Taxonomy" id="412755"/>
    <lineage>
        <taxon>unclassified sequences</taxon>
        <taxon>metagenomes</taxon>
        <taxon>ecological metagenomes</taxon>
    </lineage>
</organism>
<dbReference type="EMBL" id="BARU01005043">
    <property type="protein sequence ID" value="GAH26015.1"/>
    <property type="molecule type" value="Genomic_DNA"/>
</dbReference>
<accession>X1F0C7</accession>
<sequence length="66" mass="7627">MHQDFIINRPPSVVRRLQSVVRLLQSVVCFKENKPNLLDAQMNVSSVLTKDYERNDIFAVPENKAN</sequence>
<protein>
    <submittedName>
        <fullName evidence="1">Uncharacterized protein</fullName>
    </submittedName>
</protein>
<reference evidence="1" key="1">
    <citation type="journal article" date="2014" name="Front. Microbiol.">
        <title>High frequency of phylogenetically diverse reductive dehalogenase-homologous genes in deep subseafloor sedimentary metagenomes.</title>
        <authorList>
            <person name="Kawai M."/>
            <person name="Futagami T."/>
            <person name="Toyoda A."/>
            <person name="Takaki Y."/>
            <person name="Nishi S."/>
            <person name="Hori S."/>
            <person name="Arai W."/>
            <person name="Tsubouchi T."/>
            <person name="Morono Y."/>
            <person name="Uchiyama I."/>
            <person name="Ito T."/>
            <person name="Fujiyama A."/>
            <person name="Inagaki F."/>
            <person name="Takami H."/>
        </authorList>
    </citation>
    <scope>NUCLEOTIDE SEQUENCE</scope>
    <source>
        <strain evidence="1">Expedition CK06-06</strain>
    </source>
</reference>
<feature type="non-terminal residue" evidence="1">
    <location>
        <position position="66"/>
    </location>
</feature>
<proteinExistence type="predicted"/>